<comment type="caution">
    <text evidence="1">The sequence shown here is derived from an EMBL/GenBank/DDBJ whole genome shotgun (WGS) entry which is preliminary data.</text>
</comment>
<keyword evidence="2" id="KW-1185">Reference proteome</keyword>
<dbReference type="RefSeq" id="WP_351976665.1">
    <property type="nucleotide sequence ID" value="NZ_JBEPBX010000013.1"/>
</dbReference>
<gene>
    <name evidence="1" type="ORF">ABT276_16730</name>
</gene>
<reference evidence="1 2" key="1">
    <citation type="submission" date="2024-06" db="EMBL/GenBank/DDBJ databases">
        <title>The Natural Products Discovery Center: Release of the First 8490 Sequenced Strains for Exploring Actinobacteria Biosynthetic Diversity.</title>
        <authorList>
            <person name="Kalkreuter E."/>
            <person name="Kautsar S.A."/>
            <person name="Yang D."/>
            <person name="Bader C.D."/>
            <person name="Teijaro C.N."/>
            <person name="Fluegel L."/>
            <person name="Davis C.M."/>
            <person name="Simpson J.R."/>
            <person name="Lauterbach L."/>
            <person name="Steele A.D."/>
            <person name="Gui C."/>
            <person name="Meng S."/>
            <person name="Li G."/>
            <person name="Viehrig K."/>
            <person name="Ye F."/>
            <person name="Su P."/>
            <person name="Kiefer A.F."/>
            <person name="Nichols A."/>
            <person name="Cepeda A.J."/>
            <person name="Yan W."/>
            <person name="Fan B."/>
            <person name="Jiang Y."/>
            <person name="Adhikari A."/>
            <person name="Zheng C.-J."/>
            <person name="Schuster L."/>
            <person name="Cowan T.M."/>
            <person name="Smanski M.J."/>
            <person name="Chevrette M.G."/>
            <person name="De Carvalho L.P.S."/>
            <person name="Shen B."/>
        </authorList>
    </citation>
    <scope>NUCLEOTIDE SEQUENCE [LARGE SCALE GENOMIC DNA]</scope>
    <source>
        <strain evidence="1 2">NPDC000837</strain>
    </source>
</reference>
<proteinExistence type="predicted"/>
<organism evidence="1 2">
    <name type="scientific">Streptomyces xantholiticus</name>
    <dbReference type="NCBI Taxonomy" id="68285"/>
    <lineage>
        <taxon>Bacteria</taxon>
        <taxon>Bacillati</taxon>
        <taxon>Actinomycetota</taxon>
        <taxon>Actinomycetes</taxon>
        <taxon>Kitasatosporales</taxon>
        <taxon>Streptomycetaceae</taxon>
        <taxon>Streptomyces</taxon>
    </lineage>
</organism>
<name>A0ABV1UW32_9ACTN</name>
<evidence type="ECO:0000313" key="1">
    <source>
        <dbReference type="EMBL" id="MER6614980.1"/>
    </source>
</evidence>
<dbReference type="Proteomes" id="UP001445472">
    <property type="component" value="Unassembled WGS sequence"/>
</dbReference>
<accession>A0ABV1UW32</accession>
<sequence length="100" mass="11148">MQELYERLELRTAVLRVAESGGQLGVHLLLFAASSERTRLGHRLLQHFRTRVELHIKTVSDGRFGGTKPDGAVLIDPSVRGPIRFDTRRRPASGQSSSAR</sequence>
<evidence type="ECO:0000313" key="2">
    <source>
        <dbReference type="Proteomes" id="UP001445472"/>
    </source>
</evidence>
<dbReference type="EMBL" id="JBEPBX010000013">
    <property type="protein sequence ID" value="MER6614980.1"/>
    <property type="molecule type" value="Genomic_DNA"/>
</dbReference>
<protein>
    <submittedName>
        <fullName evidence="1">Uncharacterized protein</fullName>
    </submittedName>
</protein>